<evidence type="ECO:0000313" key="2">
    <source>
        <dbReference type="EnsemblPlants" id="Pp3c13_20551V3.1"/>
    </source>
</evidence>
<evidence type="ECO:0000313" key="1">
    <source>
        <dbReference type="EMBL" id="PNR42804.1"/>
    </source>
</evidence>
<organism evidence="1">
    <name type="scientific">Physcomitrium patens</name>
    <name type="common">Spreading-leaved earth moss</name>
    <name type="synonym">Physcomitrella patens</name>
    <dbReference type="NCBI Taxonomy" id="3218"/>
    <lineage>
        <taxon>Eukaryota</taxon>
        <taxon>Viridiplantae</taxon>
        <taxon>Streptophyta</taxon>
        <taxon>Embryophyta</taxon>
        <taxon>Bryophyta</taxon>
        <taxon>Bryophytina</taxon>
        <taxon>Bryopsida</taxon>
        <taxon>Funariidae</taxon>
        <taxon>Funariales</taxon>
        <taxon>Funariaceae</taxon>
        <taxon>Physcomitrium</taxon>
    </lineage>
</organism>
<reference evidence="1 3" key="2">
    <citation type="journal article" date="2018" name="Plant J.">
        <title>The Physcomitrella patens chromosome-scale assembly reveals moss genome structure and evolution.</title>
        <authorList>
            <person name="Lang D."/>
            <person name="Ullrich K.K."/>
            <person name="Murat F."/>
            <person name="Fuchs J."/>
            <person name="Jenkins J."/>
            <person name="Haas F.B."/>
            <person name="Piednoel M."/>
            <person name="Gundlach H."/>
            <person name="Van Bel M."/>
            <person name="Meyberg R."/>
            <person name="Vives C."/>
            <person name="Morata J."/>
            <person name="Symeonidi A."/>
            <person name="Hiss M."/>
            <person name="Muchero W."/>
            <person name="Kamisugi Y."/>
            <person name="Saleh O."/>
            <person name="Blanc G."/>
            <person name="Decker E.L."/>
            <person name="van Gessel N."/>
            <person name="Grimwood J."/>
            <person name="Hayes R.D."/>
            <person name="Graham S.W."/>
            <person name="Gunter L.E."/>
            <person name="McDaniel S.F."/>
            <person name="Hoernstein S.N.W."/>
            <person name="Larsson A."/>
            <person name="Li F.W."/>
            <person name="Perroud P.F."/>
            <person name="Phillips J."/>
            <person name="Ranjan P."/>
            <person name="Rokshar D.S."/>
            <person name="Rothfels C.J."/>
            <person name="Schneider L."/>
            <person name="Shu S."/>
            <person name="Stevenson D.W."/>
            <person name="Thummler F."/>
            <person name="Tillich M."/>
            <person name="Villarreal Aguilar J.C."/>
            <person name="Widiez T."/>
            <person name="Wong G.K."/>
            <person name="Wymore A."/>
            <person name="Zhang Y."/>
            <person name="Zimmer A.D."/>
            <person name="Quatrano R.S."/>
            <person name="Mayer K.F.X."/>
            <person name="Goodstein D."/>
            <person name="Casacuberta J.M."/>
            <person name="Vandepoele K."/>
            <person name="Reski R."/>
            <person name="Cuming A.C."/>
            <person name="Tuskan G.A."/>
            <person name="Maumus F."/>
            <person name="Salse J."/>
            <person name="Schmutz J."/>
            <person name="Rensing S.A."/>
        </authorList>
    </citation>
    <scope>NUCLEOTIDE SEQUENCE [LARGE SCALE GENOMIC DNA]</scope>
    <source>
        <strain evidence="2 3">cv. Gransden 2004</strain>
    </source>
</reference>
<dbReference type="EnsemblPlants" id="Pp3c13_20551V3.1">
    <property type="protein sequence ID" value="Pp3c13_20551V3.1"/>
    <property type="gene ID" value="Pp3c13_20551"/>
</dbReference>
<accession>A0A2K1JMN0</accession>
<reference evidence="1 3" key="1">
    <citation type="journal article" date="2008" name="Science">
        <title>The Physcomitrella genome reveals evolutionary insights into the conquest of land by plants.</title>
        <authorList>
            <person name="Rensing S."/>
            <person name="Lang D."/>
            <person name="Zimmer A."/>
            <person name="Terry A."/>
            <person name="Salamov A."/>
            <person name="Shapiro H."/>
            <person name="Nishiyama T."/>
            <person name="Perroud P.-F."/>
            <person name="Lindquist E."/>
            <person name="Kamisugi Y."/>
            <person name="Tanahashi T."/>
            <person name="Sakakibara K."/>
            <person name="Fujita T."/>
            <person name="Oishi K."/>
            <person name="Shin-I T."/>
            <person name="Kuroki Y."/>
            <person name="Toyoda A."/>
            <person name="Suzuki Y."/>
            <person name="Hashimoto A."/>
            <person name="Yamaguchi K."/>
            <person name="Sugano A."/>
            <person name="Kohara Y."/>
            <person name="Fujiyama A."/>
            <person name="Anterola A."/>
            <person name="Aoki S."/>
            <person name="Ashton N."/>
            <person name="Barbazuk W.B."/>
            <person name="Barker E."/>
            <person name="Bennetzen J."/>
            <person name="Bezanilla M."/>
            <person name="Blankenship R."/>
            <person name="Cho S.H."/>
            <person name="Dutcher S."/>
            <person name="Estelle M."/>
            <person name="Fawcett J.A."/>
            <person name="Gundlach H."/>
            <person name="Hanada K."/>
            <person name="Heyl A."/>
            <person name="Hicks K.A."/>
            <person name="Hugh J."/>
            <person name="Lohr M."/>
            <person name="Mayer K."/>
            <person name="Melkozernov A."/>
            <person name="Murata T."/>
            <person name="Nelson D."/>
            <person name="Pils B."/>
            <person name="Prigge M."/>
            <person name="Reiss B."/>
            <person name="Renner T."/>
            <person name="Rombauts S."/>
            <person name="Rushton P."/>
            <person name="Sanderfoot A."/>
            <person name="Schween G."/>
            <person name="Shiu S.-H."/>
            <person name="Stueber K."/>
            <person name="Theodoulou F.L."/>
            <person name="Tu H."/>
            <person name="Van de Peer Y."/>
            <person name="Verrier P.J."/>
            <person name="Waters E."/>
            <person name="Wood A."/>
            <person name="Yang L."/>
            <person name="Cove D."/>
            <person name="Cuming A."/>
            <person name="Hasebe M."/>
            <person name="Lucas S."/>
            <person name="Mishler D.B."/>
            <person name="Reski R."/>
            <person name="Grigoriev I."/>
            <person name="Quatrano R.S."/>
            <person name="Boore J.L."/>
        </authorList>
    </citation>
    <scope>NUCLEOTIDE SEQUENCE [LARGE SCALE GENOMIC DNA]</scope>
    <source>
        <strain evidence="2 3">cv. Gransden 2004</strain>
    </source>
</reference>
<dbReference type="AlphaFoldDB" id="A0A2K1JMN0"/>
<keyword evidence="3" id="KW-1185">Reference proteome</keyword>
<dbReference type="Gramene" id="Pp3c13_20551V3.1">
    <property type="protein sequence ID" value="Pp3c13_20551V3.1"/>
    <property type="gene ID" value="Pp3c13_20551"/>
</dbReference>
<dbReference type="EMBL" id="ABEU02000013">
    <property type="protein sequence ID" value="PNR42804.1"/>
    <property type="molecule type" value="Genomic_DNA"/>
</dbReference>
<sequence length="116" mass="13244">MEILKYLLSVHQRLHNPQLSGLDCSYVPNWKCLCQRSFLNNHFFADHVANIKMESGEMHQQIPSGAPFDCWVLFSEVEDGEAWIENLDIRPMFGNQRFSDRQLQSSSSGEGALAAK</sequence>
<proteinExistence type="predicted"/>
<reference evidence="2" key="3">
    <citation type="submission" date="2020-12" db="UniProtKB">
        <authorList>
            <consortium name="EnsemblPlants"/>
        </authorList>
    </citation>
    <scope>IDENTIFICATION</scope>
</reference>
<name>A0A2K1JMN0_PHYPA</name>
<evidence type="ECO:0000313" key="3">
    <source>
        <dbReference type="Proteomes" id="UP000006727"/>
    </source>
</evidence>
<protein>
    <submittedName>
        <fullName evidence="1 2">Uncharacterized protein</fullName>
    </submittedName>
</protein>
<dbReference type="Proteomes" id="UP000006727">
    <property type="component" value="Chromosome 13"/>
</dbReference>
<gene>
    <name evidence="2" type="primary">LOC112290495</name>
    <name evidence="1" type="ORF">PHYPA_017635</name>
</gene>